<evidence type="ECO:0000256" key="11">
    <source>
        <dbReference type="RuleBase" id="RU003780"/>
    </source>
</evidence>
<evidence type="ECO:0000256" key="8">
    <source>
        <dbReference type="ARBA" id="ARBA00023204"/>
    </source>
</evidence>
<dbReference type="InterPro" id="IPR005122">
    <property type="entry name" value="Uracil-DNA_glycosylase-like"/>
</dbReference>
<gene>
    <name evidence="9" type="primary">ung</name>
    <name evidence="13" type="ORF">JCM31447_06390</name>
</gene>
<dbReference type="GO" id="GO:0004844">
    <property type="term" value="F:uracil DNA N-glycosylase activity"/>
    <property type="evidence" value="ECO:0007669"/>
    <property type="project" value="UniProtKB-UniRule"/>
</dbReference>
<evidence type="ECO:0000256" key="1">
    <source>
        <dbReference type="ARBA" id="ARBA00001400"/>
    </source>
</evidence>
<dbReference type="PANTHER" id="PTHR11264">
    <property type="entry name" value="URACIL-DNA GLYCOSYLASE"/>
    <property type="match status" value="1"/>
</dbReference>
<dbReference type="NCBIfam" id="NF003591">
    <property type="entry name" value="PRK05254.1-4"/>
    <property type="match status" value="1"/>
</dbReference>
<evidence type="ECO:0000313" key="13">
    <source>
        <dbReference type="EMBL" id="BBH52199.1"/>
    </source>
</evidence>
<keyword evidence="8 9" id="KW-0234">DNA repair</keyword>
<dbReference type="NCBIfam" id="NF003589">
    <property type="entry name" value="PRK05254.1-2"/>
    <property type="match status" value="1"/>
</dbReference>
<protein>
    <recommendedName>
        <fullName evidence="5 9">Uracil-DNA glycosylase</fullName>
        <shortName evidence="9">UDG</shortName>
        <ecNumber evidence="4 9">3.2.2.27</ecNumber>
    </recommendedName>
</protein>
<dbReference type="FunFam" id="3.40.470.10:FF:000001">
    <property type="entry name" value="Uracil-DNA glycosylase"/>
    <property type="match status" value="1"/>
</dbReference>
<organism evidence="13 14">
    <name type="scientific">Fluviispira sanaruensis</name>
    <dbReference type="NCBI Taxonomy" id="2493639"/>
    <lineage>
        <taxon>Bacteria</taxon>
        <taxon>Pseudomonadati</taxon>
        <taxon>Bdellovibrionota</taxon>
        <taxon>Oligoflexia</taxon>
        <taxon>Silvanigrellales</taxon>
        <taxon>Silvanigrellaceae</taxon>
        <taxon>Fluviispira</taxon>
    </lineage>
</organism>
<dbReference type="GO" id="GO:0005737">
    <property type="term" value="C:cytoplasm"/>
    <property type="evidence" value="ECO:0007669"/>
    <property type="project" value="UniProtKB-SubCell"/>
</dbReference>
<evidence type="ECO:0000256" key="9">
    <source>
        <dbReference type="HAMAP-Rule" id="MF_00148"/>
    </source>
</evidence>
<dbReference type="InterPro" id="IPR002043">
    <property type="entry name" value="UDG_fam1"/>
</dbReference>
<proteinExistence type="inferred from homology"/>
<dbReference type="AlphaFoldDB" id="A0A4P2VLE5"/>
<keyword evidence="14" id="KW-1185">Reference proteome</keyword>
<dbReference type="NCBIfam" id="TIGR00628">
    <property type="entry name" value="ung"/>
    <property type="match status" value="1"/>
</dbReference>
<dbReference type="NCBIfam" id="NF003592">
    <property type="entry name" value="PRK05254.1-5"/>
    <property type="match status" value="1"/>
</dbReference>
<dbReference type="InterPro" id="IPR018085">
    <property type="entry name" value="Ura-DNA_Glyclase_AS"/>
</dbReference>
<name>A0A4P2VLE5_FLUSA</name>
<sequence>MESEIKARDLSFLSENWRALLAAEFEKPYFEDIRAFLKKELKQGHTFFPAKEKVFRALKLVDFADVRVVIIGQDPYHGIGQANGLAFAVEQGIPAPPSLQNIFKEIEKDIGKGRPTNTTLENWAKQGVLLLNTVLTVRAHTAFSHRGKGWEKFTDSVIEKLNHKTTPIIFMLWGAAAQSKANMITNPIHNILKAPHPSPLSAHRGFLGCKHFSKANEILRNHNISEIDWNL</sequence>
<dbReference type="GO" id="GO:0097510">
    <property type="term" value="P:base-excision repair, AP site formation via deaminated base removal"/>
    <property type="evidence" value="ECO:0007669"/>
    <property type="project" value="TreeGrafter"/>
</dbReference>
<dbReference type="Gene3D" id="3.40.470.10">
    <property type="entry name" value="Uracil-DNA glycosylase-like domain"/>
    <property type="match status" value="1"/>
</dbReference>
<evidence type="ECO:0000313" key="14">
    <source>
        <dbReference type="Proteomes" id="UP000291236"/>
    </source>
</evidence>
<comment type="catalytic activity">
    <reaction evidence="1 9 11">
        <text>Hydrolyzes single-stranded DNA or mismatched double-stranded DNA and polynucleotides, releasing free uracil.</text>
        <dbReference type="EC" id="3.2.2.27"/>
    </reaction>
</comment>
<evidence type="ECO:0000256" key="10">
    <source>
        <dbReference type="PROSITE-ProRule" id="PRU10072"/>
    </source>
</evidence>
<evidence type="ECO:0000256" key="6">
    <source>
        <dbReference type="ARBA" id="ARBA00022763"/>
    </source>
</evidence>
<dbReference type="SMART" id="SM00987">
    <property type="entry name" value="UreE_C"/>
    <property type="match status" value="1"/>
</dbReference>
<feature type="active site" description="Proton acceptor" evidence="9 10">
    <location>
        <position position="74"/>
    </location>
</feature>
<reference evidence="13 14" key="1">
    <citation type="submission" date="2018-12" db="EMBL/GenBank/DDBJ databases">
        <title>Rubrispira sanarue gen. nov., sp., nov., a member of the order Silvanigrellales, isolated from a brackish lake in Hamamatsu Japan.</title>
        <authorList>
            <person name="Maejima Y."/>
            <person name="Iino T."/>
            <person name="Muraguchi Y."/>
            <person name="Fukuda K."/>
            <person name="Nojiri H."/>
            <person name="Ohkuma M."/>
            <person name="Moriuchi R."/>
            <person name="Dohra H."/>
            <person name="Kimbara K."/>
            <person name="Shintani M."/>
        </authorList>
    </citation>
    <scope>NUCLEOTIDE SEQUENCE [LARGE SCALE GENOMIC DNA]</scope>
    <source>
        <strain evidence="13 14">RF1110005</strain>
    </source>
</reference>
<dbReference type="KEGG" id="sbf:JCM31447_06390"/>
<comment type="subcellular location">
    <subcellularLocation>
        <location evidence="9">Cytoplasm</location>
    </subcellularLocation>
</comment>
<accession>A0A4P2VLE5</accession>
<keyword evidence="7 9" id="KW-0378">Hydrolase</keyword>
<evidence type="ECO:0000256" key="5">
    <source>
        <dbReference type="ARBA" id="ARBA00018429"/>
    </source>
</evidence>
<evidence type="ECO:0000256" key="3">
    <source>
        <dbReference type="ARBA" id="ARBA00008184"/>
    </source>
</evidence>
<comment type="function">
    <text evidence="2 9 11">Excises uracil residues from the DNA which can arise as a result of misincorporation of dUMP residues by DNA polymerase or due to deamination of cytosine.</text>
</comment>
<dbReference type="SMART" id="SM00986">
    <property type="entry name" value="UDG"/>
    <property type="match status" value="1"/>
</dbReference>
<dbReference type="HAMAP" id="MF_00148">
    <property type="entry name" value="UDG"/>
    <property type="match status" value="1"/>
</dbReference>
<dbReference type="RefSeq" id="WP_246035208.1">
    <property type="nucleotide sequence ID" value="NZ_AP019368.1"/>
</dbReference>
<dbReference type="EC" id="3.2.2.27" evidence="4 9"/>
<comment type="similarity">
    <text evidence="3 9 11">Belongs to the uracil-DNA glycosylase (UDG) superfamily. UNG family.</text>
</comment>
<keyword evidence="9" id="KW-0963">Cytoplasm</keyword>
<keyword evidence="6 9" id="KW-0227">DNA damage</keyword>
<dbReference type="PROSITE" id="PS00130">
    <property type="entry name" value="U_DNA_GLYCOSYLASE"/>
    <property type="match status" value="1"/>
</dbReference>
<dbReference type="NCBIfam" id="NF003588">
    <property type="entry name" value="PRK05254.1-1"/>
    <property type="match status" value="1"/>
</dbReference>
<evidence type="ECO:0000256" key="7">
    <source>
        <dbReference type="ARBA" id="ARBA00022801"/>
    </source>
</evidence>
<evidence type="ECO:0000256" key="4">
    <source>
        <dbReference type="ARBA" id="ARBA00012030"/>
    </source>
</evidence>
<dbReference type="EMBL" id="AP019368">
    <property type="protein sequence ID" value="BBH52199.1"/>
    <property type="molecule type" value="Genomic_DNA"/>
</dbReference>
<dbReference type="InterPro" id="IPR036895">
    <property type="entry name" value="Uracil-DNA_glycosylase-like_sf"/>
</dbReference>
<dbReference type="SUPFAM" id="SSF52141">
    <property type="entry name" value="Uracil-DNA glycosylase-like"/>
    <property type="match status" value="1"/>
</dbReference>
<dbReference type="CDD" id="cd10027">
    <property type="entry name" value="UDG-F1-like"/>
    <property type="match status" value="1"/>
</dbReference>
<dbReference type="Proteomes" id="UP000291236">
    <property type="component" value="Chromosome"/>
</dbReference>
<dbReference type="PANTHER" id="PTHR11264:SF0">
    <property type="entry name" value="URACIL-DNA GLYCOSYLASE"/>
    <property type="match status" value="1"/>
</dbReference>
<dbReference type="Pfam" id="PF03167">
    <property type="entry name" value="UDG"/>
    <property type="match status" value="1"/>
</dbReference>
<evidence type="ECO:0000256" key="2">
    <source>
        <dbReference type="ARBA" id="ARBA00002631"/>
    </source>
</evidence>
<feature type="domain" description="Uracil-DNA glycosylase-like" evidence="12">
    <location>
        <begin position="59"/>
        <end position="219"/>
    </location>
</feature>
<evidence type="ECO:0000259" key="12">
    <source>
        <dbReference type="SMART" id="SM00986"/>
    </source>
</evidence>